<protein>
    <submittedName>
        <fullName evidence="1">AlNc14C78G5168 protein</fullName>
    </submittedName>
</protein>
<dbReference type="HOGENOM" id="CLU_2563188_0_0_1"/>
<reference evidence="1" key="1">
    <citation type="journal article" date="2011" name="PLoS Biol.">
        <title>Gene gain and loss during evolution of obligate parasitism in the white rust pathogen of Arabidopsis thaliana.</title>
        <authorList>
            <person name="Kemen E."/>
            <person name="Gardiner A."/>
            <person name="Schultz-Larsen T."/>
            <person name="Kemen A.C."/>
            <person name="Balmuth A.L."/>
            <person name="Robert-Seilaniantz A."/>
            <person name="Bailey K."/>
            <person name="Holub E."/>
            <person name="Studholme D.J."/>
            <person name="Maclean D."/>
            <person name="Jones J.D."/>
        </authorList>
    </citation>
    <scope>NUCLEOTIDE SEQUENCE</scope>
</reference>
<proteinExistence type="predicted"/>
<gene>
    <name evidence="1" type="primary">AlNc14C78G5168</name>
    <name evidence="1" type="ORF">ALNC14_058950</name>
</gene>
<name>F0WEX0_9STRA</name>
<organism evidence="1">
    <name type="scientific">Albugo laibachii Nc14</name>
    <dbReference type="NCBI Taxonomy" id="890382"/>
    <lineage>
        <taxon>Eukaryota</taxon>
        <taxon>Sar</taxon>
        <taxon>Stramenopiles</taxon>
        <taxon>Oomycota</taxon>
        <taxon>Peronosporomycetes</taxon>
        <taxon>Albuginales</taxon>
        <taxon>Albuginaceae</taxon>
        <taxon>Albugo</taxon>
    </lineage>
</organism>
<sequence length="74" mass="8628">MSDTIILLYYQSHNQLHKTGARYPYNQYDPMLGSLPLCQRSASYFTATRNYACVLKLLRIKGAAYDMDFRVIEK</sequence>
<dbReference type="EMBL" id="FR824123">
    <property type="protein sequence ID" value="CCA19752.1"/>
    <property type="molecule type" value="Genomic_DNA"/>
</dbReference>
<dbReference type="AlphaFoldDB" id="F0WEX0"/>
<evidence type="ECO:0000313" key="1">
    <source>
        <dbReference type="EMBL" id="CCA19752.1"/>
    </source>
</evidence>
<accession>F0WEX0</accession>
<reference evidence="1" key="2">
    <citation type="submission" date="2011-02" db="EMBL/GenBank/DDBJ databases">
        <authorList>
            <person name="MacLean D."/>
        </authorList>
    </citation>
    <scope>NUCLEOTIDE SEQUENCE</scope>
</reference>